<comment type="subcellular location">
    <subcellularLocation>
        <location evidence="1">Cell membrane</location>
        <topology evidence="1">Multi-pass membrane protein</topology>
    </subcellularLocation>
</comment>
<feature type="transmembrane region" description="Helical" evidence="9">
    <location>
        <begin position="386"/>
        <end position="409"/>
    </location>
</feature>
<dbReference type="NCBIfam" id="TIGR00879">
    <property type="entry name" value="SP"/>
    <property type="match status" value="1"/>
</dbReference>
<keyword evidence="12" id="KW-1185">Reference proteome</keyword>
<evidence type="ECO:0000256" key="6">
    <source>
        <dbReference type="ARBA" id="ARBA00022989"/>
    </source>
</evidence>
<dbReference type="GO" id="GO:0022857">
    <property type="term" value="F:transmembrane transporter activity"/>
    <property type="evidence" value="ECO:0007669"/>
    <property type="project" value="InterPro"/>
</dbReference>
<keyword evidence="4" id="KW-0762">Sugar transport</keyword>
<keyword evidence="7 9" id="KW-0472">Membrane</keyword>
<dbReference type="GeneTree" id="ENSGT00940000158795"/>
<evidence type="ECO:0000256" key="9">
    <source>
        <dbReference type="SAM" id="Phobius"/>
    </source>
</evidence>
<dbReference type="eggNOG" id="KOG0254">
    <property type="taxonomic scope" value="Eukaryota"/>
</dbReference>
<feature type="transmembrane region" description="Helical" evidence="9">
    <location>
        <begin position="349"/>
        <end position="374"/>
    </location>
</feature>
<reference evidence="11" key="2">
    <citation type="submission" date="2025-05" db="UniProtKB">
        <authorList>
            <consortium name="Ensembl"/>
        </authorList>
    </citation>
    <scope>IDENTIFICATION</scope>
</reference>
<organism evidence="11 12">
    <name type="scientific">Ciona savignyi</name>
    <name type="common">Pacific transparent sea squirt</name>
    <dbReference type="NCBI Taxonomy" id="51511"/>
    <lineage>
        <taxon>Eukaryota</taxon>
        <taxon>Metazoa</taxon>
        <taxon>Chordata</taxon>
        <taxon>Tunicata</taxon>
        <taxon>Ascidiacea</taxon>
        <taxon>Phlebobranchia</taxon>
        <taxon>Cionidae</taxon>
        <taxon>Ciona</taxon>
    </lineage>
</organism>
<evidence type="ECO:0000313" key="12">
    <source>
        <dbReference type="Proteomes" id="UP000007875"/>
    </source>
</evidence>
<dbReference type="HOGENOM" id="CLU_001265_30_5_1"/>
<accession>H2Z9B4</accession>
<evidence type="ECO:0000256" key="1">
    <source>
        <dbReference type="ARBA" id="ARBA00004651"/>
    </source>
</evidence>
<proteinExistence type="inferred from homology"/>
<keyword evidence="3" id="KW-1003">Cell membrane</keyword>
<comment type="similarity">
    <text evidence="8">Belongs to the major facilitator superfamily. Sugar transporter (TC 2.A.1.1) family.</text>
</comment>
<evidence type="ECO:0000313" key="11">
    <source>
        <dbReference type="Ensembl" id="ENSCSAVP00000014179.1"/>
    </source>
</evidence>
<feature type="transmembrane region" description="Helical" evidence="9">
    <location>
        <begin position="233"/>
        <end position="256"/>
    </location>
</feature>
<keyword evidence="6 9" id="KW-1133">Transmembrane helix</keyword>
<dbReference type="Ensembl" id="ENSCSAVT00000014343.1">
    <property type="protein sequence ID" value="ENSCSAVP00000014178.1"/>
    <property type="gene ID" value="ENSCSAVG00000008319.1"/>
</dbReference>
<dbReference type="OMA" id="HNMAMLL"/>
<feature type="transmembrane region" description="Helical" evidence="9">
    <location>
        <begin position="297"/>
        <end position="319"/>
    </location>
</feature>
<evidence type="ECO:0000256" key="2">
    <source>
        <dbReference type="ARBA" id="ARBA00022448"/>
    </source>
</evidence>
<feature type="transmembrane region" description="Helical" evidence="9">
    <location>
        <begin position="130"/>
        <end position="151"/>
    </location>
</feature>
<evidence type="ECO:0000256" key="7">
    <source>
        <dbReference type="ARBA" id="ARBA00023136"/>
    </source>
</evidence>
<dbReference type="InterPro" id="IPR005828">
    <property type="entry name" value="MFS_sugar_transport-like"/>
</dbReference>
<protein>
    <recommendedName>
        <fullName evidence="10">Major facilitator superfamily (MFS) profile domain-containing protein</fullName>
    </recommendedName>
</protein>
<evidence type="ECO:0000256" key="3">
    <source>
        <dbReference type="ARBA" id="ARBA00022475"/>
    </source>
</evidence>
<dbReference type="InterPro" id="IPR005829">
    <property type="entry name" value="Sugar_transporter_CS"/>
</dbReference>
<dbReference type="PANTHER" id="PTHR48021">
    <property type="match status" value="1"/>
</dbReference>
<dbReference type="Ensembl" id="ENSCSAVT00000014344.1">
    <property type="protein sequence ID" value="ENSCSAVP00000014179.1"/>
    <property type="gene ID" value="ENSCSAVG00000008319.1"/>
</dbReference>
<evidence type="ECO:0000256" key="5">
    <source>
        <dbReference type="ARBA" id="ARBA00022692"/>
    </source>
</evidence>
<feature type="domain" description="Major facilitator superfamily (MFS) profile" evidence="10">
    <location>
        <begin position="3"/>
        <end position="441"/>
    </location>
</feature>
<dbReference type="STRING" id="51511.ENSCSAVP00000014178"/>
<dbReference type="Gene3D" id="1.20.1250.20">
    <property type="entry name" value="MFS general substrate transporter like domains"/>
    <property type="match status" value="1"/>
</dbReference>
<reference evidence="12" key="1">
    <citation type="submission" date="2003-08" db="EMBL/GenBank/DDBJ databases">
        <authorList>
            <person name="Birren B."/>
            <person name="Nusbaum C."/>
            <person name="Abebe A."/>
            <person name="Abouelleil A."/>
            <person name="Adekoya E."/>
            <person name="Ait-zahra M."/>
            <person name="Allen N."/>
            <person name="Allen T."/>
            <person name="An P."/>
            <person name="Anderson M."/>
            <person name="Anderson S."/>
            <person name="Arachchi H."/>
            <person name="Armbruster J."/>
            <person name="Bachantsang P."/>
            <person name="Baldwin J."/>
            <person name="Barry A."/>
            <person name="Bayul T."/>
            <person name="Blitshsteyn B."/>
            <person name="Bloom T."/>
            <person name="Blye J."/>
            <person name="Boguslavskiy L."/>
            <person name="Borowsky M."/>
            <person name="Boukhgalter B."/>
            <person name="Brunache A."/>
            <person name="Butler J."/>
            <person name="Calixte N."/>
            <person name="Calvo S."/>
            <person name="Camarata J."/>
            <person name="Campo K."/>
            <person name="Chang J."/>
            <person name="Cheshatsang Y."/>
            <person name="Citroen M."/>
            <person name="Collymore A."/>
            <person name="Considine T."/>
            <person name="Cook A."/>
            <person name="Cooke P."/>
            <person name="Corum B."/>
            <person name="Cuomo C."/>
            <person name="David R."/>
            <person name="Dawoe T."/>
            <person name="Degray S."/>
            <person name="Dodge S."/>
            <person name="Dooley K."/>
            <person name="Dorje P."/>
            <person name="Dorjee K."/>
            <person name="Dorris L."/>
            <person name="Duffey N."/>
            <person name="Dupes A."/>
            <person name="Elkins T."/>
            <person name="Engels R."/>
            <person name="Erickson J."/>
            <person name="Farina A."/>
            <person name="Faro S."/>
            <person name="Ferreira P."/>
            <person name="Fischer H."/>
            <person name="Fitzgerald M."/>
            <person name="Foley K."/>
            <person name="Gage D."/>
            <person name="Galagan J."/>
            <person name="Gearin G."/>
            <person name="Gnerre S."/>
            <person name="Gnirke A."/>
            <person name="Goyette A."/>
            <person name="Graham J."/>
            <person name="Grandbois E."/>
            <person name="Gyaltsen K."/>
            <person name="Hafez N."/>
            <person name="Hagopian D."/>
            <person name="Hagos B."/>
            <person name="Hall J."/>
            <person name="Hatcher B."/>
            <person name="Heller A."/>
            <person name="Higgins H."/>
            <person name="Honan T."/>
            <person name="Horn A."/>
            <person name="Houde N."/>
            <person name="Hughes L."/>
            <person name="Hulme W."/>
            <person name="Husby E."/>
            <person name="Iliev I."/>
            <person name="Jaffe D."/>
            <person name="Jones C."/>
            <person name="Kamal M."/>
            <person name="Kamat A."/>
            <person name="Kamvysselis M."/>
            <person name="Karlsson E."/>
            <person name="Kells C."/>
            <person name="Kieu A."/>
            <person name="Kisner P."/>
            <person name="Kodira C."/>
            <person name="Kulbokas E."/>
            <person name="Labutti K."/>
            <person name="Lama D."/>
            <person name="Landers T."/>
            <person name="Leger J."/>
            <person name="Levine S."/>
            <person name="Lewis D."/>
            <person name="Lewis T."/>
            <person name="Lindblad-toh K."/>
            <person name="Liu X."/>
            <person name="Lokyitsang T."/>
            <person name="Lokyitsang Y."/>
            <person name="Lucien O."/>
            <person name="Lui A."/>
            <person name="Ma L.J."/>
            <person name="Mabbitt R."/>
            <person name="Macdonald J."/>
            <person name="Maclean C."/>
            <person name="Major J."/>
            <person name="Manning J."/>
            <person name="Marabella R."/>
            <person name="Maru K."/>
            <person name="Matthews C."/>
            <person name="Mauceli E."/>
            <person name="Mccarthy M."/>
            <person name="Mcdonough S."/>
            <person name="Mcghee T."/>
            <person name="Meldrim J."/>
            <person name="Meneus L."/>
            <person name="Mesirov J."/>
            <person name="Mihalev A."/>
            <person name="Mihova T."/>
            <person name="Mikkelsen T."/>
            <person name="Mlenga V."/>
            <person name="Moru K."/>
            <person name="Mozes J."/>
            <person name="Mulrain L."/>
            <person name="Munson G."/>
            <person name="Naylor J."/>
            <person name="Newes C."/>
            <person name="Nguyen C."/>
            <person name="Nguyen N."/>
            <person name="Nguyen T."/>
            <person name="Nicol R."/>
            <person name="Nielsen C."/>
            <person name="Nizzari M."/>
            <person name="Norbu C."/>
            <person name="Norbu N."/>
            <person name="O'donnell P."/>
            <person name="Okoawo O."/>
            <person name="O'leary S."/>
            <person name="Omotosho B."/>
            <person name="O'neill K."/>
            <person name="Osman S."/>
            <person name="Parker S."/>
            <person name="Perrin D."/>
            <person name="Phunkhang P."/>
            <person name="Piqani B."/>
            <person name="Purcell S."/>
            <person name="Rachupka T."/>
            <person name="Ramasamy U."/>
            <person name="Rameau R."/>
            <person name="Ray V."/>
            <person name="Raymond C."/>
            <person name="Retta R."/>
            <person name="Richardson S."/>
            <person name="Rise C."/>
            <person name="Rodriguez J."/>
            <person name="Rogers J."/>
            <person name="Rogov P."/>
            <person name="Rutman M."/>
            <person name="Schupbach R."/>
            <person name="Seaman C."/>
            <person name="Settipalli S."/>
            <person name="Sharpe T."/>
            <person name="Sheridan J."/>
            <person name="Sherpa N."/>
            <person name="Shi J."/>
            <person name="Smirnov S."/>
            <person name="Smith C."/>
            <person name="Sougnez C."/>
            <person name="Spencer B."/>
            <person name="Stalker J."/>
            <person name="Stange-thomann N."/>
            <person name="Stavropoulos S."/>
            <person name="Stetson K."/>
            <person name="Stone C."/>
            <person name="Stone S."/>
            <person name="Stubbs M."/>
            <person name="Talamas J."/>
            <person name="Tchuinga P."/>
            <person name="Tenzing P."/>
            <person name="Tesfaye S."/>
            <person name="Theodore J."/>
            <person name="Thoulutsang Y."/>
            <person name="Topham K."/>
            <person name="Towey S."/>
            <person name="Tsamla T."/>
            <person name="Tsomo N."/>
            <person name="Vallee D."/>
            <person name="Vassiliev H."/>
            <person name="Venkataraman V."/>
            <person name="Vinson J."/>
            <person name="Vo A."/>
            <person name="Wade C."/>
            <person name="Wang S."/>
            <person name="Wangchuk T."/>
            <person name="Wangdi T."/>
            <person name="Whittaker C."/>
            <person name="Wilkinson J."/>
            <person name="Wu Y."/>
            <person name="Wyman D."/>
            <person name="Yadav S."/>
            <person name="Yang S."/>
            <person name="Yang X."/>
            <person name="Yeager S."/>
            <person name="Yee E."/>
            <person name="Young G."/>
            <person name="Zainoun J."/>
            <person name="Zembeck L."/>
            <person name="Zimmer A."/>
            <person name="Zody M."/>
            <person name="Lander E."/>
        </authorList>
    </citation>
    <scope>NUCLEOTIDE SEQUENCE [LARGE SCALE GENOMIC DNA]</scope>
</reference>
<feature type="transmembrane region" description="Helical" evidence="9">
    <location>
        <begin position="268"/>
        <end position="288"/>
    </location>
</feature>
<feature type="transmembrane region" description="Helical" evidence="9">
    <location>
        <begin position="415"/>
        <end position="437"/>
    </location>
</feature>
<dbReference type="PROSITE" id="PS50850">
    <property type="entry name" value="MFS"/>
    <property type="match status" value="1"/>
</dbReference>
<name>H2Z9B4_CIOSA</name>
<dbReference type="PROSITE" id="PS00217">
    <property type="entry name" value="SUGAR_TRANSPORT_2"/>
    <property type="match status" value="1"/>
</dbReference>
<dbReference type="GO" id="GO:0005886">
    <property type="term" value="C:plasma membrane"/>
    <property type="evidence" value="ECO:0007669"/>
    <property type="project" value="UniProtKB-SubCell"/>
</dbReference>
<dbReference type="InterPro" id="IPR050549">
    <property type="entry name" value="MFS_Trehalose_Transporter"/>
</dbReference>
<dbReference type="InterPro" id="IPR036259">
    <property type="entry name" value="MFS_trans_sf"/>
</dbReference>
<keyword evidence="5 9" id="KW-0812">Transmembrane</keyword>
<sequence>LLVVFCATMGSFNVGYALGFSSPATRDFHVYEKELSVTIEESSWFGSMLVLSAIGGSILGGIFTDRFGRKIVILLMLLTYTGGWVAIGVAKSLVPLFIGRFLTGFALGTTLVVVPAYLVEVAPPFIRGGLGSFFSLLLAIGIAVAYAFGFYFRWRGLAHIGTIISSISFLICLWIPESPSWLVKHGKESAARKRLQFLQGGRKSEKEIFNEIENIAQDIRSTQVLEPRFYKPLVVLVFLNAFQHLSGINVIIFYAHSIFRMANFHDESLPSLLVACIQVFALFVPLALMDRLGRRKLAFISGIGVTFCSASIGTCLYVFEMKQASFGANSTGILDGNASTVGQSNLMTAWLSLVSILMFVVFYAMGLGPIPFVVLGELMPLRSRGLGGGIASATNSFTSFLVVKCFHFLVSILNIYGLFWLLAGFGALYVLFCWFSLPETMGRSRDELERLYDRR</sequence>
<feature type="transmembrane region" description="Helical" evidence="9">
    <location>
        <begin position="71"/>
        <end position="90"/>
    </location>
</feature>
<feature type="transmembrane region" description="Helical" evidence="9">
    <location>
        <begin position="43"/>
        <end position="64"/>
    </location>
</feature>
<evidence type="ECO:0000259" key="10">
    <source>
        <dbReference type="PROSITE" id="PS50850"/>
    </source>
</evidence>
<dbReference type="FunFam" id="1.20.1250.20:FF:000218">
    <property type="entry name" value="facilitated trehalose transporter Tret1"/>
    <property type="match status" value="1"/>
</dbReference>
<feature type="transmembrane region" description="Helical" evidence="9">
    <location>
        <begin position="157"/>
        <end position="175"/>
    </location>
</feature>
<evidence type="ECO:0000256" key="4">
    <source>
        <dbReference type="ARBA" id="ARBA00022597"/>
    </source>
</evidence>
<dbReference type="Pfam" id="PF00083">
    <property type="entry name" value="Sugar_tr"/>
    <property type="match status" value="1"/>
</dbReference>
<evidence type="ECO:0000256" key="8">
    <source>
        <dbReference type="RuleBase" id="RU003346"/>
    </source>
</evidence>
<dbReference type="InterPro" id="IPR020846">
    <property type="entry name" value="MFS_dom"/>
</dbReference>
<dbReference type="InterPro" id="IPR003663">
    <property type="entry name" value="Sugar/inositol_transpt"/>
</dbReference>
<dbReference type="Proteomes" id="UP000007875">
    <property type="component" value="Unassembled WGS sequence"/>
</dbReference>
<feature type="transmembrane region" description="Helical" evidence="9">
    <location>
        <begin position="96"/>
        <end position="118"/>
    </location>
</feature>
<dbReference type="PRINTS" id="PR00171">
    <property type="entry name" value="SUGRTRNSPORT"/>
</dbReference>
<keyword evidence="2 8" id="KW-0813">Transport</keyword>
<dbReference type="PANTHER" id="PTHR48021:SF1">
    <property type="entry name" value="GH07001P-RELATED"/>
    <property type="match status" value="1"/>
</dbReference>
<dbReference type="SUPFAM" id="SSF103473">
    <property type="entry name" value="MFS general substrate transporter"/>
    <property type="match status" value="1"/>
</dbReference>
<dbReference type="AlphaFoldDB" id="H2Z9B4"/>